<keyword evidence="2" id="KW-1185">Reference proteome</keyword>
<sequence>MNTFVQPEKHRALEIIDAIVALLEHHLTEPVLRNRLEPARQVPAVAIKIGSDEVIGHQSRFTDRRLQIYVDLLIAPEQKADLDAQTLDLRLKVERLLLAPDPLKLNWVIEVSDPEMLDPDYNGEGDIPLGATRLVFAVSYRVEREC</sequence>
<proteinExistence type="predicted"/>
<evidence type="ECO:0000313" key="1">
    <source>
        <dbReference type="EMBL" id="GAA4879835.1"/>
    </source>
</evidence>
<dbReference type="Proteomes" id="UP001499988">
    <property type="component" value="Unassembled WGS sequence"/>
</dbReference>
<gene>
    <name evidence="1" type="ORF">GCM10023333_12430</name>
</gene>
<evidence type="ECO:0008006" key="3">
    <source>
        <dbReference type="Google" id="ProtNLM"/>
    </source>
</evidence>
<name>A0ABP9EIE4_9GAMM</name>
<reference evidence="2" key="1">
    <citation type="journal article" date="2019" name="Int. J. Syst. Evol. Microbiol.">
        <title>The Global Catalogue of Microorganisms (GCM) 10K type strain sequencing project: providing services to taxonomists for standard genome sequencing and annotation.</title>
        <authorList>
            <consortium name="The Broad Institute Genomics Platform"/>
            <consortium name="The Broad Institute Genome Sequencing Center for Infectious Disease"/>
            <person name="Wu L."/>
            <person name="Ma J."/>
        </authorList>
    </citation>
    <scope>NUCLEOTIDE SEQUENCE [LARGE SCALE GENOMIC DNA]</scope>
    <source>
        <strain evidence="2">JCM 18401</strain>
    </source>
</reference>
<evidence type="ECO:0000313" key="2">
    <source>
        <dbReference type="Proteomes" id="UP001499988"/>
    </source>
</evidence>
<accession>A0ABP9EIE4</accession>
<organism evidence="1 2">
    <name type="scientific">Ferrimonas pelagia</name>
    <dbReference type="NCBI Taxonomy" id="1177826"/>
    <lineage>
        <taxon>Bacteria</taxon>
        <taxon>Pseudomonadati</taxon>
        <taxon>Pseudomonadota</taxon>
        <taxon>Gammaproteobacteria</taxon>
        <taxon>Alteromonadales</taxon>
        <taxon>Ferrimonadaceae</taxon>
        <taxon>Ferrimonas</taxon>
    </lineage>
</organism>
<dbReference type="EMBL" id="BAABJZ010000016">
    <property type="protein sequence ID" value="GAA4879835.1"/>
    <property type="molecule type" value="Genomic_DNA"/>
</dbReference>
<dbReference type="RefSeq" id="WP_345334483.1">
    <property type="nucleotide sequence ID" value="NZ_BAABJZ010000016.1"/>
</dbReference>
<protein>
    <recommendedName>
        <fullName evidence="3">Tail terminator</fullName>
    </recommendedName>
</protein>
<comment type="caution">
    <text evidence="1">The sequence shown here is derived from an EMBL/GenBank/DDBJ whole genome shotgun (WGS) entry which is preliminary data.</text>
</comment>